<sequence length="53" mass="6106">MRPFYDTDPVKVITGIRRCGKSVVLSQIASEIRKKADNIIYLNFERTSDFNQA</sequence>
<dbReference type="Gene3D" id="3.40.50.300">
    <property type="entry name" value="P-loop containing nucleotide triphosphate hydrolases"/>
    <property type="match status" value="1"/>
</dbReference>
<evidence type="ECO:0000313" key="3">
    <source>
        <dbReference type="Proteomes" id="UP000824070"/>
    </source>
</evidence>
<dbReference type="InterPro" id="IPR027417">
    <property type="entry name" value="P-loop_NTPase"/>
</dbReference>
<dbReference type="InterPro" id="IPR041682">
    <property type="entry name" value="AAA_14"/>
</dbReference>
<dbReference type="AlphaFoldDB" id="A0A9D1LP99"/>
<accession>A0A9D1LP99</accession>
<comment type="caution">
    <text evidence="2">The sequence shown here is derived from an EMBL/GenBank/DDBJ whole genome shotgun (WGS) entry which is preliminary data.</text>
</comment>
<evidence type="ECO:0000313" key="2">
    <source>
        <dbReference type="EMBL" id="HIU45491.1"/>
    </source>
</evidence>
<organism evidence="2 3">
    <name type="scientific">Candidatus Alloenteromonas pullicola</name>
    <dbReference type="NCBI Taxonomy" id="2840784"/>
    <lineage>
        <taxon>Bacteria</taxon>
        <taxon>Bacillati</taxon>
        <taxon>Bacillota</taxon>
        <taxon>Bacillota incertae sedis</taxon>
        <taxon>Candidatus Alloenteromonas</taxon>
    </lineage>
</organism>
<feature type="non-terminal residue" evidence="2">
    <location>
        <position position="53"/>
    </location>
</feature>
<reference evidence="2" key="2">
    <citation type="journal article" date="2021" name="PeerJ">
        <title>Extensive microbial diversity within the chicken gut microbiome revealed by metagenomics and culture.</title>
        <authorList>
            <person name="Gilroy R."/>
            <person name="Ravi A."/>
            <person name="Getino M."/>
            <person name="Pursley I."/>
            <person name="Horton D.L."/>
            <person name="Alikhan N.F."/>
            <person name="Baker D."/>
            <person name="Gharbi K."/>
            <person name="Hall N."/>
            <person name="Watson M."/>
            <person name="Adriaenssens E.M."/>
            <person name="Foster-Nyarko E."/>
            <person name="Jarju S."/>
            <person name="Secka A."/>
            <person name="Antonio M."/>
            <person name="Oren A."/>
            <person name="Chaudhuri R.R."/>
            <person name="La Ragione R."/>
            <person name="Hildebrand F."/>
            <person name="Pallen M.J."/>
        </authorList>
    </citation>
    <scope>NUCLEOTIDE SEQUENCE</scope>
    <source>
        <strain evidence="2">ChiGjej1B1-22543</strain>
    </source>
</reference>
<proteinExistence type="predicted"/>
<dbReference type="EMBL" id="DVMV01000035">
    <property type="protein sequence ID" value="HIU45491.1"/>
    <property type="molecule type" value="Genomic_DNA"/>
</dbReference>
<reference evidence="2" key="1">
    <citation type="submission" date="2020-10" db="EMBL/GenBank/DDBJ databases">
        <authorList>
            <person name="Gilroy R."/>
        </authorList>
    </citation>
    <scope>NUCLEOTIDE SEQUENCE</scope>
    <source>
        <strain evidence="2">ChiGjej1B1-22543</strain>
    </source>
</reference>
<gene>
    <name evidence="2" type="ORF">IAC52_04255</name>
</gene>
<dbReference type="Proteomes" id="UP000824070">
    <property type="component" value="Unassembled WGS sequence"/>
</dbReference>
<feature type="domain" description="AAA" evidence="1">
    <location>
        <begin position="8"/>
        <end position="51"/>
    </location>
</feature>
<name>A0A9D1LP99_9FIRM</name>
<protein>
    <submittedName>
        <fullName evidence="2">AAA family ATPase</fullName>
    </submittedName>
</protein>
<dbReference type="SUPFAM" id="SSF52540">
    <property type="entry name" value="P-loop containing nucleoside triphosphate hydrolases"/>
    <property type="match status" value="1"/>
</dbReference>
<evidence type="ECO:0000259" key="1">
    <source>
        <dbReference type="Pfam" id="PF13173"/>
    </source>
</evidence>
<dbReference type="Pfam" id="PF13173">
    <property type="entry name" value="AAA_14"/>
    <property type="match status" value="1"/>
</dbReference>